<evidence type="ECO:0000313" key="3">
    <source>
        <dbReference type="Proteomes" id="UP000825051"/>
    </source>
</evidence>
<dbReference type="Proteomes" id="UP000825051">
    <property type="component" value="Chromosome"/>
</dbReference>
<reference evidence="2" key="1">
    <citation type="submission" date="2021-08" db="EMBL/GenBank/DDBJ databases">
        <title>Genome of a novel bacterium of the phylum Verrucomicrobia, Oleiharenicola sp. KSB-15.</title>
        <authorList>
            <person name="Chung J.-H."/>
            <person name="Ahn J.-H."/>
            <person name="Yoon Y."/>
            <person name="Kim D.-Y."/>
            <person name="An S.-H."/>
            <person name="Park I."/>
            <person name="Yeon J."/>
        </authorList>
    </citation>
    <scope>NUCLEOTIDE SEQUENCE</scope>
    <source>
        <strain evidence="2">KSB-15</strain>
    </source>
</reference>
<feature type="transmembrane region" description="Helical" evidence="1">
    <location>
        <begin position="6"/>
        <end position="26"/>
    </location>
</feature>
<dbReference type="KEGG" id="ole:K0B96_08975"/>
<dbReference type="AlphaFoldDB" id="A0A8F9TYT3"/>
<keyword evidence="3" id="KW-1185">Reference proteome</keyword>
<proteinExistence type="predicted"/>
<dbReference type="RefSeq" id="WP_220166298.1">
    <property type="nucleotide sequence ID" value="NZ_CP080507.1"/>
</dbReference>
<gene>
    <name evidence="2" type="ORF">K0B96_08975</name>
</gene>
<keyword evidence="1" id="KW-1133">Transmembrane helix</keyword>
<feature type="transmembrane region" description="Helical" evidence="1">
    <location>
        <begin position="92"/>
        <end position="111"/>
    </location>
</feature>
<organism evidence="2 3">
    <name type="scientific">Horticoccus luteus</name>
    <dbReference type="NCBI Taxonomy" id="2862869"/>
    <lineage>
        <taxon>Bacteria</taxon>
        <taxon>Pseudomonadati</taxon>
        <taxon>Verrucomicrobiota</taxon>
        <taxon>Opitutia</taxon>
        <taxon>Opitutales</taxon>
        <taxon>Opitutaceae</taxon>
        <taxon>Horticoccus</taxon>
    </lineage>
</organism>
<evidence type="ECO:0000313" key="2">
    <source>
        <dbReference type="EMBL" id="QYM80713.1"/>
    </source>
</evidence>
<protein>
    <submittedName>
        <fullName evidence="2">Uncharacterized protein</fullName>
    </submittedName>
</protein>
<feature type="transmembrane region" description="Helical" evidence="1">
    <location>
        <begin position="65"/>
        <end position="85"/>
    </location>
</feature>
<evidence type="ECO:0000256" key="1">
    <source>
        <dbReference type="SAM" id="Phobius"/>
    </source>
</evidence>
<feature type="transmembrane region" description="Helical" evidence="1">
    <location>
        <begin position="38"/>
        <end position="59"/>
    </location>
</feature>
<keyword evidence="1" id="KW-0472">Membrane</keyword>
<accession>A0A8F9TYT3</accession>
<keyword evidence="1" id="KW-0812">Transmembrane</keyword>
<name>A0A8F9TYT3_9BACT</name>
<sequence>MDPVYYQILHLFCLFVLTAQTFMAFANPLPENRKRTMMITGIAALLVLVSGFGMIAKVYHNHFAGWMVVKLVCWAGLSAMAGFAYRRPQWRAKLAFTALLLVLIALVMVYVKPF</sequence>
<dbReference type="EMBL" id="CP080507">
    <property type="protein sequence ID" value="QYM80713.1"/>
    <property type="molecule type" value="Genomic_DNA"/>
</dbReference>